<name>X1A7D8_9ZZZZ</name>
<feature type="non-terminal residue" evidence="2">
    <location>
        <position position="1"/>
    </location>
</feature>
<evidence type="ECO:0000259" key="1">
    <source>
        <dbReference type="Pfam" id="PF00534"/>
    </source>
</evidence>
<evidence type="ECO:0000313" key="2">
    <source>
        <dbReference type="EMBL" id="GAG77649.1"/>
    </source>
</evidence>
<dbReference type="InterPro" id="IPR001296">
    <property type="entry name" value="Glyco_trans_1"/>
</dbReference>
<gene>
    <name evidence="2" type="ORF">S01H4_25535</name>
</gene>
<dbReference type="AlphaFoldDB" id="X1A7D8"/>
<protein>
    <recommendedName>
        <fullName evidence="1">Glycosyl transferase family 1 domain-containing protein</fullName>
    </recommendedName>
</protein>
<dbReference type="Pfam" id="PF00534">
    <property type="entry name" value="Glycos_transf_1"/>
    <property type="match status" value="1"/>
</dbReference>
<dbReference type="SUPFAM" id="SSF53756">
    <property type="entry name" value="UDP-Glycosyltransferase/glycogen phosphorylase"/>
    <property type="match status" value="1"/>
</dbReference>
<sequence>RPLPKLPRKTLIQSLGVDLRRFIALPEPVTPEYHIIAHAMWIRPVKRIYELIQTFHDLLQIDGEKPWKLTLVGEWETTTAGTHNSLARDEYMRACRELITELKFPPGRFFLKQQNFSPEIWPQFSREADIYWCTSWRESFGVSMAEACAGGAYPLINQYLGADKLYPKKYLCKTPGEMVRKTIEWGNLSQLDKRRERIVIRKHIEKYDARVAAKNIRLFLEQVQEGYRKR</sequence>
<proteinExistence type="predicted"/>
<dbReference type="Gene3D" id="3.40.50.2000">
    <property type="entry name" value="Glycogen Phosphorylase B"/>
    <property type="match status" value="1"/>
</dbReference>
<dbReference type="GO" id="GO:0016757">
    <property type="term" value="F:glycosyltransferase activity"/>
    <property type="evidence" value="ECO:0007669"/>
    <property type="project" value="InterPro"/>
</dbReference>
<accession>X1A7D8</accession>
<dbReference type="EMBL" id="BART01012164">
    <property type="protein sequence ID" value="GAG77649.1"/>
    <property type="molecule type" value="Genomic_DNA"/>
</dbReference>
<comment type="caution">
    <text evidence="2">The sequence shown here is derived from an EMBL/GenBank/DDBJ whole genome shotgun (WGS) entry which is preliminary data.</text>
</comment>
<reference evidence="2" key="1">
    <citation type="journal article" date="2014" name="Front. Microbiol.">
        <title>High frequency of phylogenetically diverse reductive dehalogenase-homologous genes in deep subseafloor sedimentary metagenomes.</title>
        <authorList>
            <person name="Kawai M."/>
            <person name="Futagami T."/>
            <person name="Toyoda A."/>
            <person name="Takaki Y."/>
            <person name="Nishi S."/>
            <person name="Hori S."/>
            <person name="Arai W."/>
            <person name="Tsubouchi T."/>
            <person name="Morono Y."/>
            <person name="Uchiyama I."/>
            <person name="Ito T."/>
            <person name="Fujiyama A."/>
            <person name="Inagaki F."/>
            <person name="Takami H."/>
        </authorList>
    </citation>
    <scope>NUCLEOTIDE SEQUENCE</scope>
    <source>
        <strain evidence="2">Expedition CK06-06</strain>
    </source>
</reference>
<organism evidence="2">
    <name type="scientific">marine sediment metagenome</name>
    <dbReference type="NCBI Taxonomy" id="412755"/>
    <lineage>
        <taxon>unclassified sequences</taxon>
        <taxon>metagenomes</taxon>
        <taxon>ecological metagenomes</taxon>
    </lineage>
</organism>
<feature type="domain" description="Glycosyl transferase family 1" evidence="1">
    <location>
        <begin position="35"/>
        <end position="163"/>
    </location>
</feature>